<evidence type="ECO:0000256" key="6">
    <source>
        <dbReference type="ARBA" id="ARBA00023136"/>
    </source>
</evidence>
<keyword evidence="3" id="KW-0328">Glycosyltransferase</keyword>
<feature type="transmembrane region" description="Helical" evidence="7">
    <location>
        <begin position="137"/>
        <end position="155"/>
    </location>
</feature>
<keyword evidence="9" id="KW-1185">Reference proteome</keyword>
<keyword evidence="3" id="KW-0808">Transferase</keyword>
<dbReference type="PANTHER" id="PTHR22914:SF42">
    <property type="entry name" value="CHITIN SYNTHASE"/>
    <property type="match status" value="1"/>
</dbReference>
<dbReference type="Pfam" id="PF03142">
    <property type="entry name" value="Chitin_synth_2"/>
    <property type="match status" value="1"/>
</dbReference>
<keyword evidence="5 7" id="KW-1133">Transmembrane helix</keyword>
<evidence type="ECO:0000256" key="2">
    <source>
        <dbReference type="ARBA" id="ARBA00012543"/>
    </source>
</evidence>
<sequence length="233" mass="26897">MAWYQMFEYAVGHWLQKATEHVIGCVLCSPGCFSLFRAKALMDDNVMAKYTTVSEEARHYVQYDQGEDRWLCTLLLQRGYRVEYSAASDAYTHCPEGFNEFYNQRRRWMPSTTANIMDLLTDYEHIIKINDNISRPYILYQVVLMIALLLDQEPYSSSAFKLDQWTSFFWNLIPILIFVIACATSKSDTQLFFAGVLSGLYGLIMMAVLIGIMMQIKDDGWLAPSSLFFSVSH</sequence>
<feature type="transmembrane region" description="Helical" evidence="7">
    <location>
        <begin position="191"/>
        <end position="216"/>
    </location>
</feature>
<evidence type="ECO:0000256" key="7">
    <source>
        <dbReference type="SAM" id="Phobius"/>
    </source>
</evidence>
<proteinExistence type="predicted"/>
<feature type="transmembrane region" description="Helical" evidence="7">
    <location>
        <begin position="167"/>
        <end position="184"/>
    </location>
</feature>
<evidence type="ECO:0000256" key="4">
    <source>
        <dbReference type="ARBA" id="ARBA00022692"/>
    </source>
</evidence>
<reference evidence="8" key="1">
    <citation type="journal article" date="2023" name="Insect Mol. Biol.">
        <title>Genome sequencing provides insights into the evolution of gene families encoding plant cell wall-degrading enzymes in longhorned beetles.</title>
        <authorList>
            <person name="Shin N.R."/>
            <person name="Okamura Y."/>
            <person name="Kirsch R."/>
            <person name="Pauchet Y."/>
        </authorList>
    </citation>
    <scope>NUCLEOTIDE SEQUENCE</scope>
    <source>
        <strain evidence="8">MMC_N1</strain>
    </source>
</reference>
<keyword evidence="4 7" id="KW-0812">Transmembrane</keyword>
<evidence type="ECO:0000313" key="9">
    <source>
        <dbReference type="Proteomes" id="UP001162164"/>
    </source>
</evidence>
<accession>A0ABQ9IU47</accession>
<organism evidence="8 9">
    <name type="scientific">Molorchus minor</name>
    <dbReference type="NCBI Taxonomy" id="1323400"/>
    <lineage>
        <taxon>Eukaryota</taxon>
        <taxon>Metazoa</taxon>
        <taxon>Ecdysozoa</taxon>
        <taxon>Arthropoda</taxon>
        <taxon>Hexapoda</taxon>
        <taxon>Insecta</taxon>
        <taxon>Pterygota</taxon>
        <taxon>Neoptera</taxon>
        <taxon>Endopterygota</taxon>
        <taxon>Coleoptera</taxon>
        <taxon>Polyphaga</taxon>
        <taxon>Cucujiformia</taxon>
        <taxon>Chrysomeloidea</taxon>
        <taxon>Cerambycidae</taxon>
        <taxon>Lamiinae</taxon>
        <taxon>Monochamini</taxon>
        <taxon>Molorchus</taxon>
    </lineage>
</organism>
<dbReference type="Proteomes" id="UP001162164">
    <property type="component" value="Unassembled WGS sequence"/>
</dbReference>
<evidence type="ECO:0000313" key="8">
    <source>
        <dbReference type="EMBL" id="KAJ8965785.1"/>
    </source>
</evidence>
<protein>
    <recommendedName>
        <fullName evidence="2">chitin synthase</fullName>
        <ecNumber evidence="2">2.4.1.16</ecNumber>
    </recommendedName>
</protein>
<gene>
    <name evidence="8" type="ORF">NQ317_015734</name>
</gene>
<comment type="caution">
    <text evidence="8">The sequence shown here is derived from an EMBL/GenBank/DDBJ whole genome shotgun (WGS) entry which is preliminary data.</text>
</comment>
<dbReference type="PANTHER" id="PTHR22914">
    <property type="entry name" value="CHITIN SYNTHASE"/>
    <property type="match status" value="1"/>
</dbReference>
<comment type="subcellular location">
    <subcellularLocation>
        <location evidence="1">Membrane</location>
        <topology evidence="1">Multi-pass membrane protein</topology>
    </subcellularLocation>
</comment>
<dbReference type="EC" id="2.4.1.16" evidence="2"/>
<name>A0ABQ9IU47_9CUCU</name>
<dbReference type="SUPFAM" id="SSF53448">
    <property type="entry name" value="Nucleotide-diphospho-sugar transferases"/>
    <property type="match status" value="1"/>
</dbReference>
<dbReference type="InterPro" id="IPR004835">
    <property type="entry name" value="Chitin_synth"/>
</dbReference>
<evidence type="ECO:0000256" key="1">
    <source>
        <dbReference type="ARBA" id="ARBA00004141"/>
    </source>
</evidence>
<evidence type="ECO:0000256" key="5">
    <source>
        <dbReference type="ARBA" id="ARBA00022989"/>
    </source>
</evidence>
<dbReference type="EMBL" id="JAPWTJ010002535">
    <property type="protein sequence ID" value="KAJ8965785.1"/>
    <property type="molecule type" value="Genomic_DNA"/>
</dbReference>
<keyword evidence="6 7" id="KW-0472">Membrane</keyword>
<dbReference type="InterPro" id="IPR029044">
    <property type="entry name" value="Nucleotide-diphossugar_trans"/>
</dbReference>
<evidence type="ECO:0000256" key="3">
    <source>
        <dbReference type="ARBA" id="ARBA00022676"/>
    </source>
</evidence>